<protein>
    <submittedName>
        <fullName evidence="1">Uncharacterized protein</fullName>
    </submittedName>
</protein>
<comment type="caution">
    <text evidence="1">The sequence shown here is derived from an EMBL/GenBank/DDBJ whole genome shotgun (WGS) entry which is preliminary data.</text>
</comment>
<name>A0A4Y2P6N2_ARAVE</name>
<proteinExistence type="predicted"/>
<sequence>MAMLEFKRTQNSTLHAPIPIWGLDARVASKDLPTLRPRVEGRNETRNLPRRDKRKVCVEFCDFEPCLKTNFGASVSYVPHFSAWMDGEKASLWTNGIEWSTDECRAFKMRKISDNFGSRCLRRSKT</sequence>
<organism evidence="1 2">
    <name type="scientific">Araneus ventricosus</name>
    <name type="common">Orbweaver spider</name>
    <name type="synonym">Epeira ventricosa</name>
    <dbReference type="NCBI Taxonomy" id="182803"/>
    <lineage>
        <taxon>Eukaryota</taxon>
        <taxon>Metazoa</taxon>
        <taxon>Ecdysozoa</taxon>
        <taxon>Arthropoda</taxon>
        <taxon>Chelicerata</taxon>
        <taxon>Arachnida</taxon>
        <taxon>Araneae</taxon>
        <taxon>Araneomorphae</taxon>
        <taxon>Entelegynae</taxon>
        <taxon>Araneoidea</taxon>
        <taxon>Araneidae</taxon>
        <taxon>Araneus</taxon>
    </lineage>
</organism>
<evidence type="ECO:0000313" key="2">
    <source>
        <dbReference type="Proteomes" id="UP000499080"/>
    </source>
</evidence>
<dbReference type="Proteomes" id="UP000499080">
    <property type="component" value="Unassembled WGS sequence"/>
</dbReference>
<keyword evidence="2" id="KW-1185">Reference proteome</keyword>
<accession>A0A4Y2P6N2</accession>
<dbReference type="AlphaFoldDB" id="A0A4Y2P6N2"/>
<dbReference type="EMBL" id="BGPR01131776">
    <property type="protein sequence ID" value="GBN47568.1"/>
    <property type="molecule type" value="Genomic_DNA"/>
</dbReference>
<gene>
    <name evidence="1" type="ORF">AVEN_160757_1</name>
</gene>
<evidence type="ECO:0000313" key="1">
    <source>
        <dbReference type="EMBL" id="GBN47568.1"/>
    </source>
</evidence>
<reference evidence="1 2" key="1">
    <citation type="journal article" date="2019" name="Sci. Rep.">
        <title>Orb-weaving spider Araneus ventricosus genome elucidates the spidroin gene catalogue.</title>
        <authorList>
            <person name="Kono N."/>
            <person name="Nakamura H."/>
            <person name="Ohtoshi R."/>
            <person name="Moran D.A.P."/>
            <person name="Shinohara A."/>
            <person name="Yoshida Y."/>
            <person name="Fujiwara M."/>
            <person name="Mori M."/>
            <person name="Tomita M."/>
            <person name="Arakawa K."/>
        </authorList>
    </citation>
    <scope>NUCLEOTIDE SEQUENCE [LARGE SCALE GENOMIC DNA]</scope>
</reference>